<reference evidence="8 9" key="1">
    <citation type="submission" date="2021-03" db="EMBL/GenBank/DDBJ databases">
        <title>Genomic Encyclopedia of Type Strains, Phase IV (KMG-IV): sequencing the most valuable type-strain genomes for metagenomic binning, comparative biology and taxonomic classification.</title>
        <authorList>
            <person name="Goeker M."/>
        </authorList>
    </citation>
    <scope>NUCLEOTIDE SEQUENCE [LARGE SCALE GENOMIC DNA]</scope>
    <source>
        <strain evidence="8 9">DSM 26048</strain>
    </source>
</reference>
<dbReference type="Pfam" id="PF08531">
    <property type="entry name" value="Bac_rhamnosid_N"/>
    <property type="match status" value="1"/>
</dbReference>
<dbReference type="Pfam" id="PF17389">
    <property type="entry name" value="Bac_rhamnosid6H"/>
    <property type="match status" value="1"/>
</dbReference>
<proteinExistence type="predicted"/>
<evidence type="ECO:0000256" key="3">
    <source>
        <dbReference type="ARBA" id="ARBA00022801"/>
    </source>
</evidence>
<keyword evidence="3 8" id="KW-0378">Hydrolase</keyword>
<accession>A0ABS4INS2</accession>
<evidence type="ECO:0000259" key="4">
    <source>
        <dbReference type="Pfam" id="PF05592"/>
    </source>
</evidence>
<evidence type="ECO:0000256" key="1">
    <source>
        <dbReference type="ARBA" id="ARBA00001445"/>
    </source>
</evidence>
<protein>
    <recommendedName>
        <fullName evidence="2">alpha-L-rhamnosidase</fullName>
        <ecNumber evidence="2">3.2.1.40</ecNumber>
    </recommendedName>
</protein>
<organism evidence="8 9">
    <name type="scientific">Paenibacillus eucommiae</name>
    <dbReference type="NCBI Taxonomy" id="1355755"/>
    <lineage>
        <taxon>Bacteria</taxon>
        <taxon>Bacillati</taxon>
        <taxon>Bacillota</taxon>
        <taxon>Bacilli</taxon>
        <taxon>Bacillales</taxon>
        <taxon>Paenibacillaceae</taxon>
        <taxon>Paenibacillus</taxon>
    </lineage>
</organism>
<feature type="domain" description="Alpha-L-rhamnosidase C-terminal" evidence="7">
    <location>
        <begin position="780"/>
        <end position="855"/>
    </location>
</feature>
<evidence type="ECO:0000313" key="9">
    <source>
        <dbReference type="Proteomes" id="UP001519287"/>
    </source>
</evidence>
<comment type="catalytic activity">
    <reaction evidence="1">
        <text>Hydrolysis of terminal non-reducing alpha-L-rhamnose residues in alpha-L-rhamnosides.</text>
        <dbReference type="EC" id="3.2.1.40"/>
    </reaction>
</comment>
<dbReference type="PANTHER" id="PTHR33307">
    <property type="entry name" value="ALPHA-RHAMNOSIDASE (EUROFUNG)"/>
    <property type="match status" value="1"/>
</dbReference>
<feature type="domain" description="Bacterial alpha-L-rhamnosidase N-terminal" evidence="5">
    <location>
        <begin position="148"/>
        <end position="315"/>
    </location>
</feature>
<dbReference type="EC" id="3.2.1.40" evidence="2"/>
<dbReference type="InterPro" id="IPR008928">
    <property type="entry name" value="6-hairpin_glycosidase_sf"/>
</dbReference>
<dbReference type="InterPro" id="IPR035398">
    <property type="entry name" value="Bac_rhamnosid_C"/>
</dbReference>
<evidence type="ECO:0000256" key="2">
    <source>
        <dbReference type="ARBA" id="ARBA00012652"/>
    </source>
</evidence>
<dbReference type="Proteomes" id="UP001519287">
    <property type="component" value="Unassembled WGS sequence"/>
</dbReference>
<dbReference type="PIRSF" id="PIRSF010631">
    <property type="entry name" value="A-rhamnsds"/>
    <property type="match status" value="1"/>
</dbReference>
<dbReference type="Gene3D" id="2.60.40.10">
    <property type="entry name" value="Immunoglobulins"/>
    <property type="match status" value="1"/>
</dbReference>
<dbReference type="Gene3D" id="1.50.10.10">
    <property type="match status" value="1"/>
</dbReference>
<evidence type="ECO:0000313" key="8">
    <source>
        <dbReference type="EMBL" id="MBP1989217.1"/>
    </source>
</evidence>
<dbReference type="InterPro" id="IPR016007">
    <property type="entry name" value="Alpha_rhamnosid"/>
</dbReference>
<dbReference type="RefSeq" id="WP_209970048.1">
    <property type="nucleotide sequence ID" value="NZ_JAGGLB010000002.1"/>
</dbReference>
<dbReference type="Gene3D" id="2.60.120.260">
    <property type="entry name" value="Galactose-binding domain-like"/>
    <property type="match status" value="2"/>
</dbReference>
<dbReference type="SUPFAM" id="SSF49265">
    <property type="entry name" value="Fibronectin type III"/>
    <property type="match status" value="1"/>
</dbReference>
<evidence type="ECO:0000259" key="7">
    <source>
        <dbReference type="Pfam" id="PF17390"/>
    </source>
</evidence>
<name>A0ABS4INS2_9BACL</name>
<evidence type="ECO:0000259" key="5">
    <source>
        <dbReference type="Pfam" id="PF08531"/>
    </source>
</evidence>
<dbReference type="InterPro" id="IPR012341">
    <property type="entry name" value="6hp_glycosidase-like_sf"/>
</dbReference>
<evidence type="ECO:0000259" key="6">
    <source>
        <dbReference type="Pfam" id="PF17389"/>
    </source>
</evidence>
<feature type="domain" description="Alpha-L-rhamnosidase concanavalin-like" evidence="4">
    <location>
        <begin position="326"/>
        <end position="426"/>
    </location>
</feature>
<dbReference type="Pfam" id="PF17390">
    <property type="entry name" value="Bac_rhamnosid_C"/>
    <property type="match status" value="1"/>
</dbReference>
<dbReference type="InterPro" id="IPR013783">
    <property type="entry name" value="Ig-like_fold"/>
</dbReference>
<feature type="domain" description="Alpha-L-rhamnosidase six-hairpin glycosidase" evidence="6">
    <location>
        <begin position="431"/>
        <end position="776"/>
    </location>
</feature>
<dbReference type="Pfam" id="PF05592">
    <property type="entry name" value="Bac_rhamnosid"/>
    <property type="match status" value="1"/>
</dbReference>
<gene>
    <name evidence="8" type="ORF">J2Z66_000812</name>
</gene>
<dbReference type="InterPro" id="IPR035396">
    <property type="entry name" value="Bac_rhamnosid6H"/>
</dbReference>
<dbReference type="SUPFAM" id="SSF48208">
    <property type="entry name" value="Six-hairpin glycosidases"/>
    <property type="match status" value="1"/>
</dbReference>
<dbReference type="EMBL" id="JAGGLB010000002">
    <property type="protein sequence ID" value="MBP1989217.1"/>
    <property type="molecule type" value="Genomic_DNA"/>
</dbReference>
<sequence length="896" mass="100970">MSHLSVENLRCEYLNNPLGIGVTRPRLSWQLAAEGKGVNQAAYQIQVSKADETFASLHWDSGKVSSNQSIHITYEGPATESRTRYYYRVKVWEQGGSLSDWSETAYWETGIIKPEEWTADWITCDLAAHDRLPDASHMLRRSFVLSSNIKSARIYATALGLYELELNGTRVGDEQFAPGWTSYKTRLQTQTYDVTSQLHEGENALGALLGNGWYKGNLAWENQHDYYGKERALLVELHVCYENGESTVIRSDEAWKAETGPILMSEIYHGETYDARLERKDWSTAGYKDSAWLPVSLLDKDKSNLLPQENVPVRILHELSPVELIHTPAGETVLDFGQNMVGWVAFRIRGAEGSEVSLQHAEVLDHEGNFYIENLRAAKQTNRYTLSGNGEESYEPRFTFQGFRYVKLEGFPEDLSLDDFTGKVIYSDMENTGHFECSDERINQLQRNIVWGQRGNFLDVPTDCPQRDERLGWTGDAQVFIRTASFNMNSASFFTKWLRDLQADQFPDGGVPSVVPDVLPNSEAANSSAWGDAAVICPWTIYLCYGDVRILEDQYESMKAWVEYIRSQGSNEYLWNTGFHYGDWLGLDAKEGSYIGATPSDFIATSFFAYSAHLLSRAAEVLGFEQDAIHYQQLSKRVAEELNREFITPSGRLAAPNQTAHALALQFNLVEGAVKERVSATLAQMVADNGFHLTTGFVGTPYLCHALTQNGYNETAYRLVLQEEYPSWLYSVSKGATTIWEHWDGIKPDGSFWSKDMNSFNHYAYGAVGDWLYQVVAGIDLDEANPGYKHSIIHPRPTDGISFAKASLETLYGELSTDWKIEDGRFKLAVRIPHNTTATVILNGASFSELTEQGQAADQLDGVIDRKEHAEGVTLHLQSGTYSFEYPWQQQIKTQA</sequence>
<dbReference type="PANTHER" id="PTHR33307:SF6">
    <property type="entry name" value="ALPHA-RHAMNOSIDASE (EUROFUNG)-RELATED"/>
    <property type="match status" value="1"/>
</dbReference>
<dbReference type="InterPro" id="IPR008902">
    <property type="entry name" value="Rhamnosid_concanavalin"/>
</dbReference>
<dbReference type="GO" id="GO:0030596">
    <property type="term" value="F:alpha-L-rhamnosidase activity"/>
    <property type="evidence" value="ECO:0007669"/>
    <property type="project" value="UniProtKB-EC"/>
</dbReference>
<dbReference type="InterPro" id="IPR036116">
    <property type="entry name" value="FN3_sf"/>
</dbReference>
<comment type="caution">
    <text evidence="8">The sequence shown here is derived from an EMBL/GenBank/DDBJ whole genome shotgun (WGS) entry which is preliminary data.</text>
</comment>
<keyword evidence="8" id="KW-0326">Glycosidase</keyword>
<keyword evidence="9" id="KW-1185">Reference proteome</keyword>
<dbReference type="InterPro" id="IPR013737">
    <property type="entry name" value="Bac_rhamnosid_N"/>
</dbReference>
<dbReference type="Pfam" id="PF25788">
    <property type="entry name" value="Ig_Rha78A_N"/>
    <property type="match status" value="1"/>
</dbReference>
<dbReference type="Gene3D" id="2.60.420.10">
    <property type="entry name" value="Maltose phosphorylase, domain 3"/>
    <property type="match status" value="1"/>
</dbReference>